<proteinExistence type="inferred from homology"/>
<dbReference type="Pfam" id="PF09084">
    <property type="entry name" value="NMT1"/>
    <property type="match status" value="1"/>
</dbReference>
<dbReference type="Proteomes" id="UP000190285">
    <property type="component" value="Unassembled WGS sequence"/>
</dbReference>
<reference evidence="3 4" key="1">
    <citation type="submission" date="2017-02" db="EMBL/GenBank/DDBJ databases">
        <authorList>
            <person name="Peterson S.W."/>
        </authorList>
    </citation>
    <scope>NUCLEOTIDE SEQUENCE [LARGE SCALE GENOMIC DNA]</scope>
    <source>
        <strain evidence="3 4">M1</strain>
    </source>
</reference>
<dbReference type="InterPro" id="IPR001638">
    <property type="entry name" value="Solute-binding_3/MltF_N"/>
</dbReference>
<accession>A0A1T5IR25</accession>
<dbReference type="SUPFAM" id="SSF53850">
    <property type="entry name" value="Periplasmic binding protein-like II"/>
    <property type="match status" value="1"/>
</dbReference>
<dbReference type="RefSeq" id="WP_079489298.1">
    <property type="nucleotide sequence ID" value="NZ_FUZT01000001.1"/>
</dbReference>
<feature type="domain" description="Solute-binding protein family 3/N-terminal" evidence="2">
    <location>
        <begin position="36"/>
        <end position="257"/>
    </location>
</feature>
<dbReference type="OrthoDB" id="9815602at2"/>
<keyword evidence="4" id="KW-1185">Reference proteome</keyword>
<dbReference type="InterPro" id="IPR015168">
    <property type="entry name" value="SsuA/THI5"/>
</dbReference>
<protein>
    <submittedName>
        <fullName evidence="3">NitT/TauT family transport system substrate-binding protein</fullName>
    </submittedName>
</protein>
<name>A0A1T5IR25_9FIRM</name>
<dbReference type="PROSITE" id="PS51257">
    <property type="entry name" value="PROKAR_LIPOPROTEIN"/>
    <property type="match status" value="1"/>
</dbReference>
<dbReference type="Gene3D" id="3.40.190.10">
    <property type="entry name" value="Periplasmic binding protein-like II"/>
    <property type="match status" value="2"/>
</dbReference>
<evidence type="ECO:0000256" key="1">
    <source>
        <dbReference type="ARBA" id="ARBA00010742"/>
    </source>
</evidence>
<evidence type="ECO:0000313" key="4">
    <source>
        <dbReference type="Proteomes" id="UP000190285"/>
    </source>
</evidence>
<gene>
    <name evidence="3" type="ORF">SAMN02194393_00657</name>
</gene>
<organism evidence="3 4">
    <name type="scientific">Maledivibacter halophilus</name>
    <dbReference type="NCBI Taxonomy" id="36842"/>
    <lineage>
        <taxon>Bacteria</taxon>
        <taxon>Bacillati</taxon>
        <taxon>Bacillota</taxon>
        <taxon>Clostridia</taxon>
        <taxon>Peptostreptococcales</taxon>
        <taxon>Caminicellaceae</taxon>
        <taxon>Maledivibacter</taxon>
    </lineage>
</organism>
<evidence type="ECO:0000259" key="2">
    <source>
        <dbReference type="SMART" id="SM00062"/>
    </source>
</evidence>
<evidence type="ECO:0000313" key="3">
    <source>
        <dbReference type="EMBL" id="SKC41606.1"/>
    </source>
</evidence>
<dbReference type="SMART" id="SM00062">
    <property type="entry name" value="PBPb"/>
    <property type="match status" value="1"/>
</dbReference>
<dbReference type="AlphaFoldDB" id="A0A1T5IR25"/>
<sequence length="317" mass="35342">MYKKILFIILSVFILFGLISCSNEEKQKTNLNTLQPLVIGVMPDVDSIPFVIAKHNGYFEQEGINVKIEQFKSAIDRDTALQTGNIDGVISDMLSVVFLNDNGFNVKITSKTDGSYKLIASKDSDISELVDVAGKSVGISSNTIIEYLTDRIMKDSNIDIDVPKKVAIPKIPTRLEMLENGKIDMATLPEPLASVAIAKGGKVLSSSDKLEINPGVMLFTKDTIKSKPEEIKALYRAYNKAVEYLEKENLDNYVDILIEEAGFPEIIKETLVLPDYVKATMPSEEEFTQVLDWLKSKDLTSSDYSFDKLCDKAFIEK</sequence>
<dbReference type="STRING" id="36842.SAMN02194393_00657"/>
<comment type="similarity">
    <text evidence="1">Belongs to the bacterial solute-binding protein SsuA/TauA family.</text>
</comment>
<dbReference type="EMBL" id="FUZT01000001">
    <property type="protein sequence ID" value="SKC41606.1"/>
    <property type="molecule type" value="Genomic_DNA"/>
</dbReference>
<dbReference type="PANTHER" id="PTHR30024">
    <property type="entry name" value="ALIPHATIC SULFONATES-BINDING PROTEIN-RELATED"/>
    <property type="match status" value="1"/>
</dbReference>